<dbReference type="Proteomes" id="UP001062846">
    <property type="component" value="Chromosome 3"/>
</dbReference>
<dbReference type="EMBL" id="CM046390">
    <property type="protein sequence ID" value="KAI8565376.1"/>
    <property type="molecule type" value="Genomic_DNA"/>
</dbReference>
<reference evidence="1" key="1">
    <citation type="submission" date="2022-02" db="EMBL/GenBank/DDBJ databases">
        <title>Plant Genome Project.</title>
        <authorList>
            <person name="Zhang R.-G."/>
        </authorList>
    </citation>
    <scope>NUCLEOTIDE SEQUENCE</scope>
    <source>
        <strain evidence="1">AT1</strain>
    </source>
</reference>
<evidence type="ECO:0000313" key="2">
    <source>
        <dbReference type="Proteomes" id="UP001062846"/>
    </source>
</evidence>
<sequence length="359" mass="40139">MAIRVQNFPTEIFEQNPNYPMSHFAINCPSWWNLHEQLLPQSSSMHFSLKVESPSELPLKAKHFGFQRKDQDSSSTQSSDLSHHEVLNMTGTNSQDQCISSELGIDALTSLFLHLIILYLSQESDVKHVESRMKPFFLRGHQDFATSPSQIDPSLSIGGNIPSRIYPTQSINHILYPFADAYSGGLFTAYGPPAVIQQQMVGMTPAKVPLPFDLAEDGPIYVNPKQYHAILRRRQMRAKLEAQNKMAKSRKPYLHESRHLHALNRVRGSGGRFLRTKSNQKPDPNPTTDTHGIPRSLPSSQHVVDLPRHEPETGKCGAMSIPSCSGITSVTNSDVIFWQPDRGFSATSHGARHCAPVVR</sequence>
<organism evidence="1 2">
    <name type="scientific">Rhododendron molle</name>
    <name type="common">Chinese azalea</name>
    <name type="synonym">Azalea mollis</name>
    <dbReference type="NCBI Taxonomy" id="49168"/>
    <lineage>
        <taxon>Eukaryota</taxon>
        <taxon>Viridiplantae</taxon>
        <taxon>Streptophyta</taxon>
        <taxon>Embryophyta</taxon>
        <taxon>Tracheophyta</taxon>
        <taxon>Spermatophyta</taxon>
        <taxon>Magnoliopsida</taxon>
        <taxon>eudicotyledons</taxon>
        <taxon>Gunneridae</taxon>
        <taxon>Pentapetalae</taxon>
        <taxon>asterids</taxon>
        <taxon>Ericales</taxon>
        <taxon>Ericaceae</taxon>
        <taxon>Ericoideae</taxon>
        <taxon>Rhodoreae</taxon>
        <taxon>Rhododendron</taxon>
    </lineage>
</organism>
<protein>
    <submittedName>
        <fullName evidence="1">Uncharacterized protein</fullName>
    </submittedName>
</protein>
<accession>A0ACC0PIF6</accession>
<keyword evidence="2" id="KW-1185">Reference proteome</keyword>
<name>A0ACC0PIF6_RHOML</name>
<proteinExistence type="predicted"/>
<evidence type="ECO:0000313" key="1">
    <source>
        <dbReference type="EMBL" id="KAI8565376.1"/>
    </source>
</evidence>
<comment type="caution">
    <text evidence="1">The sequence shown here is derived from an EMBL/GenBank/DDBJ whole genome shotgun (WGS) entry which is preliminary data.</text>
</comment>
<gene>
    <name evidence="1" type="ORF">RHMOL_Rhmol03G0254100</name>
</gene>